<keyword evidence="2" id="KW-0732">Signal</keyword>
<reference evidence="3 4" key="1">
    <citation type="submission" date="2021-07" db="EMBL/GenBank/DDBJ databases">
        <title>Whole Genome Sequence of Nocardia Iowensis.</title>
        <authorList>
            <person name="Lamm A."/>
            <person name="Collins-Fairclough A.M."/>
            <person name="Bunk B."/>
            <person name="Sproer C."/>
        </authorList>
    </citation>
    <scope>NUCLEOTIDE SEQUENCE [LARGE SCALE GENOMIC DNA]</scope>
    <source>
        <strain evidence="3 4">NRRL 5646</strain>
    </source>
</reference>
<accession>A0ABX8S0J2</accession>
<gene>
    <name evidence="3" type="ORF">KV110_17145</name>
</gene>
<evidence type="ECO:0000313" key="4">
    <source>
        <dbReference type="Proteomes" id="UP000694257"/>
    </source>
</evidence>
<feature type="signal peptide" evidence="2">
    <location>
        <begin position="1"/>
        <end position="23"/>
    </location>
</feature>
<dbReference type="RefSeq" id="WP_218477247.1">
    <property type="nucleotide sequence ID" value="NZ_BAABJN010000015.1"/>
</dbReference>
<dbReference type="Pfam" id="PF03995">
    <property type="entry name" value="Inhibitor_I36"/>
    <property type="match status" value="1"/>
</dbReference>
<protein>
    <submittedName>
        <fullName evidence="3">Peptidase inhibitor family I36 protein</fullName>
    </submittedName>
</protein>
<proteinExistence type="predicted"/>
<dbReference type="EMBL" id="CP078145">
    <property type="protein sequence ID" value="QXN94622.1"/>
    <property type="molecule type" value="Genomic_DNA"/>
</dbReference>
<keyword evidence="4" id="KW-1185">Reference proteome</keyword>
<evidence type="ECO:0000313" key="3">
    <source>
        <dbReference type="EMBL" id="QXN94622.1"/>
    </source>
</evidence>
<feature type="region of interest" description="Disordered" evidence="1">
    <location>
        <begin position="23"/>
        <end position="47"/>
    </location>
</feature>
<dbReference type="Proteomes" id="UP000694257">
    <property type="component" value="Chromosome"/>
</dbReference>
<evidence type="ECO:0000256" key="1">
    <source>
        <dbReference type="SAM" id="MobiDB-lite"/>
    </source>
</evidence>
<organism evidence="3 4">
    <name type="scientific">Nocardia iowensis</name>
    <dbReference type="NCBI Taxonomy" id="204891"/>
    <lineage>
        <taxon>Bacteria</taxon>
        <taxon>Bacillati</taxon>
        <taxon>Actinomycetota</taxon>
        <taxon>Actinomycetes</taxon>
        <taxon>Mycobacteriales</taxon>
        <taxon>Nocardiaceae</taxon>
        <taxon>Nocardia</taxon>
    </lineage>
</organism>
<evidence type="ECO:0000256" key="2">
    <source>
        <dbReference type="SAM" id="SignalP"/>
    </source>
</evidence>
<feature type="compositionally biased region" description="Pro residues" evidence="1">
    <location>
        <begin position="28"/>
        <end position="41"/>
    </location>
</feature>
<feature type="chain" id="PRO_5046445191" evidence="2">
    <location>
        <begin position="24"/>
        <end position="142"/>
    </location>
</feature>
<sequence>MKIPGWSAVMLALVLGASAPVAAAPPSKTVPPPTVTDPSPEPRGTQGATCDSGRFCLYEHINYEGYMAAYRDTSPIGQCYDMGVFDNKASSLNNNGSADAYVYDQPGCQGDFIRIWSGERRNNLKINFFPSWNDRISSIKFM</sequence>
<name>A0ABX8S0J2_NOCIO</name>